<evidence type="ECO:0000256" key="1">
    <source>
        <dbReference type="ARBA" id="ARBA00005695"/>
    </source>
</evidence>
<dbReference type="SUPFAM" id="SSF53850">
    <property type="entry name" value="Periplasmic binding protein-like II"/>
    <property type="match status" value="2"/>
</dbReference>
<dbReference type="PANTHER" id="PTHR30290">
    <property type="entry name" value="PERIPLASMIC BINDING COMPONENT OF ABC TRANSPORTER"/>
    <property type="match status" value="1"/>
</dbReference>
<dbReference type="RefSeq" id="XP_002297477.1">
    <property type="nucleotide sequence ID" value="XM_002297441.1"/>
</dbReference>
<dbReference type="STRING" id="35128.B8LEL7"/>
<dbReference type="GeneID" id="7446056"/>
<dbReference type="Proteomes" id="UP000001449">
    <property type="component" value="Unassembled WGS sequence"/>
</dbReference>
<evidence type="ECO:0000313" key="7">
    <source>
        <dbReference type="Proteomes" id="UP000001449"/>
    </source>
</evidence>
<name>B8LEL7_THAPS</name>
<reference evidence="6 7" key="1">
    <citation type="journal article" date="2004" name="Science">
        <title>The genome of the diatom Thalassiosira pseudonana: ecology, evolution, and metabolism.</title>
        <authorList>
            <person name="Armbrust E.V."/>
            <person name="Berges J.A."/>
            <person name="Bowler C."/>
            <person name="Green B.R."/>
            <person name="Martinez D."/>
            <person name="Putnam N.H."/>
            <person name="Zhou S."/>
            <person name="Allen A.E."/>
            <person name="Apt K.E."/>
            <person name="Bechner M."/>
            <person name="Brzezinski M.A."/>
            <person name="Chaal B.K."/>
            <person name="Chiovitti A."/>
            <person name="Davis A.K."/>
            <person name="Demarest M.S."/>
            <person name="Detter J.C."/>
            <person name="Glavina T."/>
            <person name="Goodstein D."/>
            <person name="Hadi M.Z."/>
            <person name="Hellsten U."/>
            <person name="Hildebrand M."/>
            <person name="Jenkins B.D."/>
            <person name="Jurka J."/>
            <person name="Kapitonov V.V."/>
            <person name="Kroger N."/>
            <person name="Lau W.W."/>
            <person name="Lane T.W."/>
            <person name="Larimer F.W."/>
            <person name="Lippmeier J.C."/>
            <person name="Lucas S."/>
            <person name="Medina M."/>
            <person name="Montsant A."/>
            <person name="Obornik M."/>
            <person name="Parker M.S."/>
            <person name="Palenik B."/>
            <person name="Pazour G.J."/>
            <person name="Richardson P.M."/>
            <person name="Rynearson T.A."/>
            <person name="Saito M.A."/>
            <person name="Schwartz D.C."/>
            <person name="Thamatrakoln K."/>
            <person name="Valentin K."/>
            <person name="Vardi A."/>
            <person name="Wilkerson F.P."/>
            <person name="Rokhsar D.S."/>
        </authorList>
    </citation>
    <scope>NUCLEOTIDE SEQUENCE [LARGE SCALE GENOMIC DNA]</scope>
    <source>
        <strain evidence="6 7">CCMP1335</strain>
    </source>
</reference>
<evidence type="ECO:0000256" key="4">
    <source>
        <dbReference type="SAM" id="Phobius"/>
    </source>
</evidence>
<keyword evidence="2" id="KW-0813">Transport</keyword>
<dbReference type="Pfam" id="PF00496">
    <property type="entry name" value="SBP_bac_5"/>
    <property type="match status" value="1"/>
</dbReference>
<evidence type="ECO:0000256" key="2">
    <source>
        <dbReference type="ARBA" id="ARBA00022448"/>
    </source>
</evidence>
<dbReference type="AlphaFoldDB" id="B8LEL7"/>
<organism evidence="6 7">
    <name type="scientific">Thalassiosira pseudonana</name>
    <name type="common">Marine diatom</name>
    <name type="synonym">Cyclotella nana</name>
    <dbReference type="NCBI Taxonomy" id="35128"/>
    <lineage>
        <taxon>Eukaryota</taxon>
        <taxon>Sar</taxon>
        <taxon>Stramenopiles</taxon>
        <taxon>Ochrophyta</taxon>
        <taxon>Bacillariophyta</taxon>
        <taxon>Coscinodiscophyceae</taxon>
        <taxon>Thalassiosirophycidae</taxon>
        <taxon>Thalassiosirales</taxon>
        <taxon>Thalassiosiraceae</taxon>
        <taxon>Thalassiosira</taxon>
    </lineage>
</organism>
<reference evidence="6 7" key="2">
    <citation type="journal article" date="2008" name="Nature">
        <title>The Phaeodactylum genome reveals the evolutionary history of diatom genomes.</title>
        <authorList>
            <person name="Bowler C."/>
            <person name="Allen A.E."/>
            <person name="Badger J.H."/>
            <person name="Grimwood J."/>
            <person name="Jabbari K."/>
            <person name="Kuo A."/>
            <person name="Maheswari U."/>
            <person name="Martens C."/>
            <person name="Maumus F."/>
            <person name="Otillar R.P."/>
            <person name="Rayko E."/>
            <person name="Salamov A."/>
            <person name="Vandepoele K."/>
            <person name="Beszteri B."/>
            <person name="Gruber A."/>
            <person name="Heijde M."/>
            <person name="Katinka M."/>
            <person name="Mock T."/>
            <person name="Valentin K."/>
            <person name="Verret F."/>
            <person name="Berges J.A."/>
            <person name="Brownlee C."/>
            <person name="Cadoret J.P."/>
            <person name="Chiovitti A."/>
            <person name="Choi C.J."/>
            <person name="Coesel S."/>
            <person name="De Martino A."/>
            <person name="Detter J.C."/>
            <person name="Durkin C."/>
            <person name="Falciatore A."/>
            <person name="Fournet J."/>
            <person name="Haruta M."/>
            <person name="Huysman M.J."/>
            <person name="Jenkins B.D."/>
            <person name="Jiroutova K."/>
            <person name="Jorgensen R.E."/>
            <person name="Joubert Y."/>
            <person name="Kaplan A."/>
            <person name="Kroger N."/>
            <person name="Kroth P.G."/>
            <person name="La Roche J."/>
            <person name="Lindquist E."/>
            <person name="Lommer M."/>
            <person name="Martin-Jezequel V."/>
            <person name="Lopez P.J."/>
            <person name="Lucas S."/>
            <person name="Mangogna M."/>
            <person name="McGinnis K."/>
            <person name="Medlin L.K."/>
            <person name="Montsant A."/>
            <person name="Oudot-Le Secq M.P."/>
            <person name="Napoli C."/>
            <person name="Obornik M."/>
            <person name="Parker M.S."/>
            <person name="Petit J.L."/>
            <person name="Porcel B.M."/>
            <person name="Poulsen N."/>
            <person name="Robison M."/>
            <person name="Rychlewski L."/>
            <person name="Rynearson T.A."/>
            <person name="Schmutz J."/>
            <person name="Shapiro H."/>
            <person name="Siaut M."/>
            <person name="Stanley M."/>
            <person name="Sussman M.R."/>
            <person name="Taylor A.R."/>
            <person name="Vardi A."/>
            <person name="von Dassow P."/>
            <person name="Vyverman W."/>
            <person name="Willis A."/>
            <person name="Wyrwicz L.S."/>
            <person name="Rokhsar D.S."/>
            <person name="Weissenbach J."/>
            <person name="Armbrust E.V."/>
            <person name="Green B.R."/>
            <person name="Van de Peer Y."/>
            <person name="Grigoriev I.V."/>
        </authorList>
    </citation>
    <scope>NUCLEOTIDE SEQUENCE [LARGE SCALE GENOMIC DNA]</scope>
    <source>
        <strain evidence="6 7">CCMP1335</strain>
    </source>
</reference>
<dbReference type="OMA" id="HEKEMEG"/>
<dbReference type="EMBL" id="DS999444">
    <property type="protein sequence ID" value="EED86216.1"/>
    <property type="molecule type" value="Genomic_DNA"/>
</dbReference>
<evidence type="ECO:0000256" key="3">
    <source>
        <dbReference type="ARBA" id="ARBA00022729"/>
    </source>
</evidence>
<dbReference type="InterPro" id="IPR039424">
    <property type="entry name" value="SBP_5"/>
</dbReference>
<dbReference type="Gene3D" id="3.40.190.10">
    <property type="entry name" value="Periplasmic binding protein-like II"/>
    <property type="match status" value="1"/>
</dbReference>
<comment type="similarity">
    <text evidence="1">Belongs to the bacterial solute-binding protein 5 family.</text>
</comment>
<dbReference type="InterPro" id="IPR000914">
    <property type="entry name" value="SBP_5_dom"/>
</dbReference>
<keyword evidence="4" id="KW-0472">Membrane</keyword>
<keyword evidence="3" id="KW-0732">Signal</keyword>
<dbReference type="KEGG" id="tps:THAPSDRAFT_bd938"/>
<sequence>MKISCLAIASVLRSTVGQEVDPAAISAAKQCNSGHPTLKFIYLDSEAQDAAVEDSIRRDLAAIGLRVEGSALSKDEINVARQAGDFHFSLSESWGTPYDPWSTAGGWIDGKGGEGVFEAMVNFSEGYSREALFDMIKDVQQEENVKEQNRKWGEIHQYYHRQAVLFPLWGKRIPTLMNSRLTGYEAGYQQYDYPVHRLLPVSGSTTVKIAPGARTGLFKTVGAVDAHTYGPNEFFSNNWIYEGLVAYGQGGQILPSLASKWSIKENTIGGDDYTFTLRQNVTFHDGTAWDCAAAKLNFDHVLAGALRDTHGWYGIPLVTKKWSCADDMTFVLHTNAKHGPYLQELSLIRPIRMISPAAFASGLETDPLTENACNLDWGVIEGTDVLETINCVGPTAVYGTGPFKLVFKETEDLGDGDSRDNLVIFEAFEDYWGGASAIKKLEIVRFDTSDEVKDALLSGDIDLVWGAGVLPDSDIRDIINSPQYQERIRVFHSDVIQNKMMILNSGMPPFNDINVRKAVIHAIQKNVIVEKELNGLAKTVDNIFPLEAPFCDIDLTPKWDYDLEKAAFLSCIDETGSNSKSFALGLGLGLGIPLAIMSTMAFVYYKKNDKLQAELKVRGDAEVA</sequence>
<gene>
    <name evidence="6" type="ORF">THAPSDRAFT_bd938</name>
</gene>
<proteinExistence type="inferred from homology"/>
<dbReference type="InParanoid" id="B8LEL7"/>
<dbReference type="PANTHER" id="PTHR30290:SF9">
    <property type="entry name" value="OLIGOPEPTIDE-BINDING PROTEIN APPA"/>
    <property type="match status" value="1"/>
</dbReference>
<dbReference type="PaxDb" id="35128-Thapsdraft938"/>
<protein>
    <recommendedName>
        <fullName evidence="5">Solute-binding protein family 5 domain-containing protein</fullName>
    </recommendedName>
</protein>
<dbReference type="GO" id="GO:0015833">
    <property type="term" value="P:peptide transport"/>
    <property type="evidence" value="ECO:0000318"/>
    <property type="project" value="GO_Central"/>
</dbReference>
<accession>B8LEL7</accession>
<evidence type="ECO:0000313" key="6">
    <source>
        <dbReference type="EMBL" id="EED86216.1"/>
    </source>
</evidence>
<dbReference type="Gene3D" id="3.10.105.10">
    <property type="entry name" value="Dipeptide-binding Protein, Domain 3"/>
    <property type="match status" value="2"/>
</dbReference>
<dbReference type="SMR" id="B8LEL7"/>
<feature type="domain" description="Solute-binding protein family 5" evidence="5">
    <location>
        <begin position="253"/>
        <end position="567"/>
    </location>
</feature>
<dbReference type="eggNOG" id="ENOG502RMJC">
    <property type="taxonomic scope" value="Eukaryota"/>
</dbReference>
<keyword evidence="4" id="KW-1133">Transmembrane helix</keyword>
<keyword evidence="4" id="KW-0812">Transmembrane</keyword>
<keyword evidence="7" id="KW-1185">Reference proteome</keyword>
<evidence type="ECO:0000259" key="5">
    <source>
        <dbReference type="Pfam" id="PF00496"/>
    </source>
</evidence>
<dbReference type="HOGENOM" id="CLU_517419_0_0_1"/>
<dbReference type="GO" id="GO:1904680">
    <property type="term" value="F:peptide transmembrane transporter activity"/>
    <property type="evidence" value="ECO:0000318"/>
    <property type="project" value="GO_Central"/>
</dbReference>
<feature type="transmembrane region" description="Helical" evidence="4">
    <location>
        <begin position="582"/>
        <end position="605"/>
    </location>
</feature>